<feature type="region of interest" description="Disordered" evidence="1">
    <location>
        <begin position="24"/>
        <end position="78"/>
    </location>
</feature>
<feature type="compositionally biased region" description="Polar residues" evidence="1">
    <location>
        <begin position="30"/>
        <end position="45"/>
    </location>
</feature>
<reference evidence="2 3" key="1">
    <citation type="journal article" date="2023" name="Nucleic Acids Res.">
        <title>The hologenome of Daphnia magna reveals possible DNA methylation and microbiome-mediated evolution of the host genome.</title>
        <authorList>
            <person name="Chaturvedi A."/>
            <person name="Li X."/>
            <person name="Dhandapani V."/>
            <person name="Marshall H."/>
            <person name="Kissane S."/>
            <person name="Cuenca-Cambronero M."/>
            <person name="Asole G."/>
            <person name="Calvet F."/>
            <person name="Ruiz-Romero M."/>
            <person name="Marangio P."/>
            <person name="Guigo R."/>
            <person name="Rago D."/>
            <person name="Mirbahai L."/>
            <person name="Eastwood N."/>
            <person name="Colbourne J.K."/>
            <person name="Zhou J."/>
            <person name="Mallon E."/>
            <person name="Orsini L."/>
        </authorList>
    </citation>
    <scope>NUCLEOTIDE SEQUENCE [LARGE SCALE GENOMIC DNA]</scope>
    <source>
        <strain evidence="2">LRV0_1</strain>
    </source>
</reference>
<dbReference type="PROSITE" id="PS51257">
    <property type="entry name" value="PROKAR_LIPOPROTEIN"/>
    <property type="match status" value="1"/>
</dbReference>
<proteinExistence type="predicted"/>
<organism evidence="2 3">
    <name type="scientific">Daphnia magna</name>
    <dbReference type="NCBI Taxonomy" id="35525"/>
    <lineage>
        <taxon>Eukaryota</taxon>
        <taxon>Metazoa</taxon>
        <taxon>Ecdysozoa</taxon>
        <taxon>Arthropoda</taxon>
        <taxon>Crustacea</taxon>
        <taxon>Branchiopoda</taxon>
        <taxon>Diplostraca</taxon>
        <taxon>Cladocera</taxon>
        <taxon>Anomopoda</taxon>
        <taxon>Daphniidae</taxon>
        <taxon>Daphnia</taxon>
    </lineage>
</organism>
<evidence type="ECO:0000256" key="1">
    <source>
        <dbReference type="SAM" id="MobiDB-lite"/>
    </source>
</evidence>
<evidence type="ECO:0000313" key="2">
    <source>
        <dbReference type="EMBL" id="KAK4024689.1"/>
    </source>
</evidence>
<feature type="compositionally biased region" description="Polar residues" evidence="1">
    <location>
        <begin position="111"/>
        <end position="126"/>
    </location>
</feature>
<gene>
    <name evidence="2" type="ORF">OUZ56_010111</name>
</gene>
<evidence type="ECO:0000313" key="3">
    <source>
        <dbReference type="Proteomes" id="UP001234178"/>
    </source>
</evidence>
<name>A0ABR0AHU1_9CRUS</name>
<accession>A0ABR0AHU1</accession>
<keyword evidence="3" id="KW-1185">Reference proteome</keyword>
<comment type="caution">
    <text evidence="2">The sequence shown here is derived from an EMBL/GenBank/DDBJ whole genome shotgun (WGS) entry which is preliminary data.</text>
</comment>
<protein>
    <submittedName>
        <fullName evidence="2">Uncharacterized protein</fullName>
    </submittedName>
</protein>
<sequence length="326" mass="36390">MKAEQTKFSQVVGVFLSSCGRSLRSEGSKRIQQQKNATLRPNTTAAGPIIQLSLATTSKSRRPITPSSDEDSDSGLENSEVSAAIKAGPITRPLHRQTVGQLTLIPPSPVNGENFSATRGSSNSQAANNEDADFLIMPPTSQIEPVQQSKIPSKVSWIVQRHEQWDPEQRSPFQKFFVRMLRNQNKYLRTMARELADIKSENRDLRRLLQSRQPVAGINNNVGESRHSVFEKHVSLPLKTIDDFKHFEEELLKVEVRSTLSGTPKPNSGKQKGLAVKGSRLMSAVIETVKYGEFEKTTIPKIEQTSKIYIRKAVERLKSSSIAQKE</sequence>
<dbReference type="EMBL" id="JAOYFB010000037">
    <property type="protein sequence ID" value="KAK4024689.1"/>
    <property type="molecule type" value="Genomic_DNA"/>
</dbReference>
<dbReference type="Proteomes" id="UP001234178">
    <property type="component" value="Unassembled WGS sequence"/>
</dbReference>
<feature type="region of interest" description="Disordered" evidence="1">
    <location>
        <begin position="103"/>
        <end position="126"/>
    </location>
</feature>